<feature type="domain" description="PAC" evidence="2">
    <location>
        <begin position="23"/>
        <end position="73"/>
    </location>
</feature>
<dbReference type="InterPro" id="IPR000014">
    <property type="entry name" value="PAS"/>
</dbReference>
<dbReference type="EMBL" id="BARS01051120">
    <property type="protein sequence ID" value="GAG53293.1"/>
    <property type="molecule type" value="Genomic_DNA"/>
</dbReference>
<comment type="caution">
    <text evidence="3">The sequence shown here is derived from an EMBL/GenBank/DDBJ whole genome shotgun (WGS) entry which is preliminary data.</text>
</comment>
<accession>X0YYF1</accession>
<dbReference type="SUPFAM" id="SSF55785">
    <property type="entry name" value="PYP-like sensor domain (PAS domain)"/>
    <property type="match status" value="3"/>
</dbReference>
<dbReference type="PROSITE" id="PS50113">
    <property type="entry name" value="PAC"/>
    <property type="match status" value="1"/>
</dbReference>
<dbReference type="InterPro" id="IPR035965">
    <property type="entry name" value="PAS-like_dom_sf"/>
</dbReference>
<dbReference type="Gene3D" id="3.30.450.20">
    <property type="entry name" value="PAS domain"/>
    <property type="match status" value="3"/>
</dbReference>
<evidence type="ECO:0008006" key="4">
    <source>
        <dbReference type="Google" id="ProtNLM"/>
    </source>
</evidence>
<dbReference type="InterPro" id="IPR000700">
    <property type="entry name" value="PAS-assoc_C"/>
</dbReference>
<sequence length="237" mass="27603">HSKKDLPRVLVQFEKLLKGEIALADDMPMKRKDGSVFYADVNSIPLKLNGKKCLLGIFRDVTKRKAVEEALQSERNKLVSILDSMADGVYIVDQDYNIQYLNPVLQKEFGKPAGRKCYTYFHDRERVCPWCKNPEVFKGKTVRWEWYSFKNDKTYDLVDTPIKNPDGTVFKLEIFRDITERKLAEEKIREGKVRLSLALFAANMGTWRWDITTNQDTRDENFNRILGLEAKESTQPV</sequence>
<proteinExistence type="predicted"/>
<evidence type="ECO:0000259" key="2">
    <source>
        <dbReference type="PROSITE" id="PS50113"/>
    </source>
</evidence>
<protein>
    <recommendedName>
        <fullName evidence="4">PAC domain-containing protein</fullName>
    </recommendedName>
</protein>
<dbReference type="Pfam" id="PF13426">
    <property type="entry name" value="PAS_9"/>
    <property type="match status" value="1"/>
</dbReference>
<evidence type="ECO:0000259" key="1">
    <source>
        <dbReference type="PROSITE" id="PS50112"/>
    </source>
</evidence>
<dbReference type="AlphaFoldDB" id="X0YYF1"/>
<feature type="non-terminal residue" evidence="3">
    <location>
        <position position="1"/>
    </location>
</feature>
<reference evidence="3" key="1">
    <citation type="journal article" date="2014" name="Front. Microbiol.">
        <title>High frequency of phylogenetically diverse reductive dehalogenase-homologous genes in deep subseafloor sedimentary metagenomes.</title>
        <authorList>
            <person name="Kawai M."/>
            <person name="Futagami T."/>
            <person name="Toyoda A."/>
            <person name="Takaki Y."/>
            <person name="Nishi S."/>
            <person name="Hori S."/>
            <person name="Arai W."/>
            <person name="Tsubouchi T."/>
            <person name="Morono Y."/>
            <person name="Uchiyama I."/>
            <person name="Ito T."/>
            <person name="Fujiyama A."/>
            <person name="Inagaki F."/>
            <person name="Takami H."/>
        </authorList>
    </citation>
    <scope>NUCLEOTIDE SEQUENCE</scope>
    <source>
        <strain evidence="3">Expedition CK06-06</strain>
    </source>
</reference>
<evidence type="ECO:0000313" key="3">
    <source>
        <dbReference type="EMBL" id="GAG53293.1"/>
    </source>
</evidence>
<dbReference type="InterPro" id="IPR013656">
    <property type="entry name" value="PAS_4"/>
</dbReference>
<feature type="domain" description="PAS" evidence="1">
    <location>
        <begin position="74"/>
        <end position="110"/>
    </location>
</feature>
<organism evidence="3">
    <name type="scientific">marine sediment metagenome</name>
    <dbReference type="NCBI Taxonomy" id="412755"/>
    <lineage>
        <taxon>unclassified sequences</taxon>
        <taxon>metagenomes</taxon>
        <taxon>ecological metagenomes</taxon>
    </lineage>
</organism>
<dbReference type="Pfam" id="PF08448">
    <property type="entry name" value="PAS_4"/>
    <property type="match status" value="1"/>
</dbReference>
<name>X0YYF1_9ZZZZ</name>
<dbReference type="PROSITE" id="PS50112">
    <property type="entry name" value="PAS"/>
    <property type="match status" value="1"/>
</dbReference>
<gene>
    <name evidence="3" type="ORF">S01H1_76195</name>
</gene>
<dbReference type="NCBIfam" id="TIGR00229">
    <property type="entry name" value="sensory_box"/>
    <property type="match status" value="2"/>
</dbReference>
<feature type="non-terminal residue" evidence="3">
    <location>
        <position position="237"/>
    </location>
</feature>